<accession>A0A1G1T042</accession>
<organism evidence="2 3">
    <name type="scientific">Hymenobacter lapidarius</name>
    <dbReference type="NCBI Taxonomy" id="1908237"/>
    <lineage>
        <taxon>Bacteria</taxon>
        <taxon>Pseudomonadati</taxon>
        <taxon>Bacteroidota</taxon>
        <taxon>Cytophagia</taxon>
        <taxon>Cytophagales</taxon>
        <taxon>Hymenobacteraceae</taxon>
        <taxon>Hymenobacter</taxon>
    </lineage>
</organism>
<proteinExistence type="predicted"/>
<dbReference type="RefSeq" id="WP_070728980.1">
    <property type="nucleotide sequence ID" value="NZ_MDZB01000121.1"/>
</dbReference>
<dbReference type="STRING" id="1908237.BEN47_16505"/>
<dbReference type="AlphaFoldDB" id="A0A1G1T042"/>
<reference evidence="2 3" key="1">
    <citation type="submission" date="2016-08" db="EMBL/GenBank/DDBJ databases">
        <title>Hymenobacter coccineus sp. nov., Hymenobacter lapidarius sp. nov. and Hymenobacter glacialis sp. nov., isolated from Antarctic soil.</title>
        <authorList>
            <person name="Sedlacek I."/>
            <person name="Kralova S."/>
            <person name="Kyrova K."/>
            <person name="Maslanova I."/>
            <person name="Stankova E."/>
            <person name="Vrbovska V."/>
            <person name="Nemec M."/>
            <person name="Bartak M."/>
            <person name="Svec P."/>
            <person name="Busse H.-J."/>
            <person name="Pantucek R."/>
        </authorList>
    </citation>
    <scope>NUCLEOTIDE SEQUENCE [LARGE SCALE GENOMIC DNA]</scope>
    <source>
        <strain evidence="2 3">CCM 8643</strain>
    </source>
</reference>
<keyword evidence="1" id="KW-0732">Signal</keyword>
<gene>
    <name evidence="2" type="ORF">BEN47_16505</name>
</gene>
<keyword evidence="3" id="KW-1185">Reference proteome</keyword>
<feature type="chain" id="PRO_5009578680" description="Carboxypeptidase-like regulatory domain-containing protein" evidence="1">
    <location>
        <begin position="19"/>
        <end position="650"/>
    </location>
</feature>
<evidence type="ECO:0000313" key="3">
    <source>
        <dbReference type="Proteomes" id="UP000176294"/>
    </source>
</evidence>
<dbReference type="EMBL" id="MDZB01000121">
    <property type="protein sequence ID" value="OGX84254.1"/>
    <property type="molecule type" value="Genomic_DNA"/>
</dbReference>
<dbReference type="Pfam" id="PF13715">
    <property type="entry name" value="CarbopepD_reg_2"/>
    <property type="match status" value="1"/>
</dbReference>
<feature type="signal peptide" evidence="1">
    <location>
        <begin position="1"/>
        <end position="18"/>
    </location>
</feature>
<evidence type="ECO:0000256" key="1">
    <source>
        <dbReference type="SAM" id="SignalP"/>
    </source>
</evidence>
<dbReference type="InterPro" id="IPR008969">
    <property type="entry name" value="CarboxyPept-like_regulatory"/>
</dbReference>
<evidence type="ECO:0000313" key="2">
    <source>
        <dbReference type="EMBL" id="OGX84254.1"/>
    </source>
</evidence>
<dbReference type="Gene3D" id="2.60.40.1120">
    <property type="entry name" value="Carboxypeptidase-like, regulatory domain"/>
    <property type="match status" value="1"/>
</dbReference>
<dbReference type="SUPFAM" id="SSF49464">
    <property type="entry name" value="Carboxypeptidase regulatory domain-like"/>
    <property type="match status" value="1"/>
</dbReference>
<sequence length="650" mass="72385">MRLLLGIWLTLTTCTACAQVILRGQVVDAETNQPIPNAQVGVAGNRIGTSTNADGRFALSIPTQYQREQLEVALLGYRKYAQLLPSLPGPELRIALQISPAALGEVQVTASVLGIVREAVARIPRNYPVRNTRLTGFYRESDNDPTGRPRYLVEGLLTVFKDPYPQRTDEGAVQIRQSRKVDLRPQTLVRVDWAGGPFIAHKADFVHARAQFISPAHFRHYDYRLAAGSTYADRRVYVIEFNPKRGNRRADFAGRLYIDQDSYAFLGAEWHYTLAGLRSGLHRADSRALRVAYQPYAGRWHLKTVWWQTSYRPPVGEPLQYFGEFLTTAIDTAGISQPTYQERAQYYDAFLHNAVPYDSAFWQTQTTLLRPAALEQALDQQRQQRADSLFRPRAQQVPAAAEAGVPPAAPTSAAFRLLSRIRYGAALGAWPLAVPGATLALDYAPAGSGFRAQSTRNVAAQSLTGWWNAEYQFDLTPELAVRLATRRLFRQFSGDGWEAGLSYEHNLNPRRRPLFGRAGLAYTRQAVARSLGTFENASGGVRVSGTTLNAAELGLQLQSTFDAVQPKLGLGLELSHKIELVADLGYLLPLRSRTQLVLSEKSGFFLTRSSAAIDLPSPAVSLRVNEQATATVPWQQRRWLLSFGLLYRLR</sequence>
<dbReference type="Proteomes" id="UP000176294">
    <property type="component" value="Unassembled WGS sequence"/>
</dbReference>
<comment type="caution">
    <text evidence="2">The sequence shown here is derived from an EMBL/GenBank/DDBJ whole genome shotgun (WGS) entry which is preliminary data.</text>
</comment>
<evidence type="ECO:0008006" key="4">
    <source>
        <dbReference type="Google" id="ProtNLM"/>
    </source>
</evidence>
<name>A0A1G1T042_9BACT</name>
<dbReference type="OrthoDB" id="1489599at2"/>
<protein>
    <recommendedName>
        <fullName evidence="4">Carboxypeptidase-like regulatory domain-containing protein</fullName>
    </recommendedName>
</protein>